<accession>A0ABY6J083</accession>
<dbReference type="GO" id="GO:0008233">
    <property type="term" value="F:peptidase activity"/>
    <property type="evidence" value="ECO:0007669"/>
    <property type="project" value="UniProtKB-KW"/>
</dbReference>
<dbReference type="PANTHER" id="PTHR43731">
    <property type="entry name" value="RHOMBOID PROTEASE"/>
    <property type="match status" value="1"/>
</dbReference>
<dbReference type="Gene3D" id="1.20.1540.10">
    <property type="entry name" value="Rhomboid-like"/>
    <property type="match status" value="1"/>
</dbReference>
<keyword evidence="5 7" id="KW-1133">Transmembrane helix</keyword>
<evidence type="ECO:0000313" key="9">
    <source>
        <dbReference type="EMBL" id="UYQ92953.1"/>
    </source>
</evidence>
<dbReference type="EMBL" id="CP107006">
    <property type="protein sequence ID" value="UYQ92953.1"/>
    <property type="molecule type" value="Genomic_DNA"/>
</dbReference>
<evidence type="ECO:0000256" key="6">
    <source>
        <dbReference type="ARBA" id="ARBA00023136"/>
    </source>
</evidence>
<dbReference type="Proteomes" id="UP001162741">
    <property type="component" value="Chromosome"/>
</dbReference>
<evidence type="ECO:0000256" key="2">
    <source>
        <dbReference type="ARBA" id="ARBA00009045"/>
    </source>
</evidence>
<feature type="transmembrane region" description="Helical" evidence="7">
    <location>
        <begin position="239"/>
        <end position="259"/>
    </location>
</feature>
<sequence length="504" mass="57486">MIGFPPRAQSNVYLDQYTPDQYLALTWMAMELLGWDISNVEANSITAITPFSFLSFHDRVVVNVSDYEAEFSSTSMGMQIIDFFKNRKNLRRLTETIASIAENKPPEQLQQEFEARRGQTREKQEQMHITASRERIVEGFFSVFKPVPGYQVTPILITLNVLIYFMLGLTMVFTGNSFLWVHPQVLVQFGADYKLMTLGDQPWRLFSAVFMHASITHIFFNMYILMVLGVYLERIIGSWRFLAAYLICGFAASTTSIWWNDLLPSVGASGAIYGLIGVLLAMLSIKNLIEPVERQSLLISILITVVADNLLSFITGSGIDHGAHYGGLIFGFVLTRCYYYAVAQDKKGWLKKWAFTTSAGVVAFLGIVFFFSMKFGADKYKDNIVRLESNEAMASTVSDYTLYGNGRSIYGSDDVANKLKNFGIYYFDQNLALLEEMRASTLSPGARRLNTALKEYYGLYKQYYEVQYLRVKEGSYHYNARIDQLWEELESEKIKLTRMGWGVH</sequence>
<proteinExistence type="inferred from homology"/>
<evidence type="ECO:0000256" key="5">
    <source>
        <dbReference type="ARBA" id="ARBA00022989"/>
    </source>
</evidence>
<feature type="transmembrane region" description="Helical" evidence="7">
    <location>
        <begin position="322"/>
        <end position="341"/>
    </location>
</feature>
<reference evidence="9" key="1">
    <citation type="submission" date="2022-10" db="EMBL/GenBank/DDBJ databases">
        <title>Chitinophaga sp. nov., isolated from soil.</title>
        <authorList>
            <person name="Jeon C.O."/>
        </authorList>
    </citation>
    <scope>NUCLEOTIDE SEQUENCE</scope>
    <source>
        <strain evidence="9">R8</strain>
    </source>
</reference>
<feature type="transmembrane region" description="Helical" evidence="7">
    <location>
        <begin position="297"/>
        <end position="316"/>
    </location>
</feature>
<dbReference type="PANTHER" id="PTHR43731:SF14">
    <property type="entry name" value="PRESENILIN-ASSOCIATED RHOMBOID-LIKE PROTEIN, MITOCHONDRIAL"/>
    <property type="match status" value="1"/>
</dbReference>
<evidence type="ECO:0000313" key="10">
    <source>
        <dbReference type="Proteomes" id="UP001162741"/>
    </source>
</evidence>
<comment type="subcellular location">
    <subcellularLocation>
        <location evidence="1">Membrane</location>
        <topology evidence="1">Multi-pass membrane protein</topology>
    </subcellularLocation>
</comment>
<keyword evidence="3 7" id="KW-0812">Transmembrane</keyword>
<dbReference type="RefSeq" id="WP_264281116.1">
    <property type="nucleotide sequence ID" value="NZ_CP107006.1"/>
</dbReference>
<feature type="transmembrane region" description="Helical" evidence="7">
    <location>
        <begin position="161"/>
        <end position="183"/>
    </location>
</feature>
<keyword evidence="4" id="KW-0378">Hydrolase</keyword>
<gene>
    <name evidence="9" type="ORF">MKQ68_23000</name>
</gene>
<comment type="similarity">
    <text evidence="2">Belongs to the peptidase S54 family.</text>
</comment>
<feature type="transmembrane region" description="Helical" evidence="7">
    <location>
        <begin position="265"/>
        <end position="285"/>
    </location>
</feature>
<evidence type="ECO:0000259" key="8">
    <source>
        <dbReference type="Pfam" id="PF01694"/>
    </source>
</evidence>
<keyword evidence="9" id="KW-0645">Protease</keyword>
<feature type="domain" description="Peptidase S54 rhomboid" evidence="8">
    <location>
        <begin position="200"/>
        <end position="338"/>
    </location>
</feature>
<keyword evidence="6 7" id="KW-0472">Membrane</keyword>
<feature type="transmembrane region" description="Helical" evidence="7">
    <location>
        <begin position="203"/>
        <end position="232"/>
    </location>
</feature>
<evidence type="ECO:0000256" key="4">
    <source>
        <dbReference type="ARBA" id="ARBA00022801"/>
    </source>
</evidence>
<dbReference type="GO" id="GO:0006508">
    <property type="term" value="P:proteolysis"/>
    <property type="evidence" value="ECO:0007669"/>
    <property type="project" value="UniProtKB-KW"/>
</dbReference>
<name>A0ABY6J083_9BACT</name>
<feature type="transmembrane region" description="Helical" evidence="7">
    <location>
        <begin position="353"/>
        <end position="373"/>
    </location>
</feature>
<dbReference type="SUPFAM" id="SSF144091">
    <property type="entry name" value="Rhomboid-like"/>
    <property type="match status" value="1"/>
</dbReference>
<dbReference type="InterPro" id="IPR050925">
    <property type="entry name" value="Rhomboid_protease_S54"/>
</dbReference>
<protein>
    <submittedName>
        <fullName evidence="9">Rhomboid family intramembrane serine protease</fullName>
    </submittedName>
</protein>
<organism evidence="9 10">
    <name type="scientific">Chitinophaga horti</name>
    <dbReference type="NCBI Taxonomy" id="2920382"/>
    <lineage>
        <taxon>Bacteria</taxon>
        <taxon>Pseudomonadati</taxon>
        <taxon>Bacteroidota</taxon>
        <taxon>Chitinophagia</taxon>
        <taxon>Chitinophagales</taxon>
        <taxon>Chitinophagaceae</taxon>
        <taxon>Chitinophaga</taxon>
    </lineage>
</organism>
<dbReference type="Pfam" id="PF01694">
    <property type="entry name" value="Rhomboid"/>
    <property type="match status" value="1"/>
</dbReference>
<dbReference type="InterPro" id="IPR022764">
    <property type="entry name" value="Peptidase_S54_rhomboid_dom"/>
</dbReference>
<evidence type="ECO:0000256" key="3">
    <source>
        <dbReference type="ARBA" id="ARBA00022692"/>
    </source>
</evidence>
<evidence type="ECO:0000256" key="7">
    <source>
        <dbReference type="SAM" id="Phobius"/>
    </source>
</evidence>
<evidence type="ECO:0000256" key="1">
    <source>
        <dbReference type="ARBA" id="ARBA00004141"/>
    </source>
</evidence>
<dbReference type="InterPro" id="IPR035952">
    <property type="entry name" value="Rhomboid-like_sf"/>
</dbReference>
<keyword evidence="10" id="KW-1185">Reference proteome</keyword>